<organism evidence="4 5">
    <name type="scientific">Neptunitalea lumnitzerae</name>
    <dbReference type="NCBI Taxonomy" id="2965509"/>
    <lineage>
        <taxon>Bacteria</taxon>
        <taxon>Pseudomonadati</taxon>
        <taxon>Bacteroidota</taxon>
        <taxon>Flavobacteriia</taxon>
        <taxon>Flavobacteriales</taxon>
        <taxon>Flavobacteriaceae</taxon>
        <taxon>Neptunitalea</taxon>
    </lineage>
</organism>
<dbReference type="Pfam" id="PF07603">
    <property type="entry name" value="Lcl_C"/>
    <property type="match status" value="1"/>
</dbReference>
<sequence>MKKFAALLFVCIGILISCNDSDDQEAIEITITNFETTVDENLPTDTSLGSVIATTNQGSITYSITQQTPADAIAINTNTGELTVLTESAFDFETYPNITATVIVENGAVSVTGTVTIHLNDVNEDEETVEVTITNFETTVDENLPTGTSLGSVIATTNQGSITYSITQQTPADAIAINTTTGELTVLTESAFDFETYPTINATVLVENGTVSATGTVTIHLNDIVELTLQERLDAGETPCDIYQSDNSLLEQLYGLTYEGGLIFYLDTTTCNGLVAAPNDLENAIWGCYQTYITGATDASIGTGLANTNAIIATCNTPDTAAQLCSGATINNYTDWYLPSKDELNAMYTNLHLNGFGNFVDEPTNCCNGWYWSSTDGETNGEAAWVQSFKTGYNGSQGTYDTGIKHFENHVRAIRTF</sequence>
<dbReference type="Proteomes" id="UP001143543">
    <property type="component" value="Unassembled WGS sequence"/>
</dbReference>
<evidence type="ECO:0000313" key="4">
    <source>
        <dbReference type="EMBL" id="GLB47987.1"/>
    </source>
</evidence>
<evidence type="ECO:0000256" key="2">
    <source>
        <dbReference type="ARBA" id="ARBA00022989"/>
    </source>
</evidence>
<name>A0ABQ5MF06_9FLAO</name>
<comment type="caution">
    <text evidence="4">The sequence shown here is derived from an EMBL/GenBank/DDBJ whole genome shotgun (WGS) entry which is preliminary data.</text>
</comment>
<protein>
    <recommendedName>
        <fullName evidence="3">Cadherin domain-containing protein</fullName>
    </recommendedName>
</protein>
<dbReference type="PROSITE" id="PS51257">
    <property type="entry name" value="PROKAR_LIPOPROTEIN"/>
    <property type="match status" value="1"/>
</dbReference>
<evidence type="ECO:0000259" key="3">
    <source>
        <dbReference type="PROSITE" id="PS50268"/>
    </source>
</evidence>
<dbReference type="EMBL" id="BRVO01000001">
    <property type="protein sequence ID" value="GLB47987.1"/>
    <property type="molecule type" value="Genomic_DNA"/>
</dbReference>
<dbReference type="InterPro" id="IPR002126">
    <property type="entry name" value="Cadherin-like_dom"/>
</dbReference>
<dbReference type="Pfam" id="PF00028">
    <property type="entry name" value="Cadherin"/>
    <property type="match status" value="2"/>
</dbReference>
<dbReference type="Gene3D" id="2.60.40.60">
    <property type="entry name" value="Cadherins"/>
    <property type="match status" value="2"/>
</dbReference>
<dbReference type="CDD" id="cd11304">
    <property type="entry name" value="Cadherin_repeat"/>
    <property type="match status" value="2"/>
</dbReference>
<evidence type="ECO:0000256" key="1">
    <source>
        <dbReference type="ARBA" id="ARBA00022692"/>
    </source>
</evidence>
<feature type="domain" description="Cadherin" evidence="3">
    <location>
        <begin position="132"/>
        <end position="233"/>
    </location>
</feature>
<gene>
    <name evidence="4" type="ORF">Y10_03550</name>
</gene>
<dbReference type="RefSeq" id="WP_281763648.1">
    <property type="nucleotide sequence ID" value="NZ_BRVO01000001.1"/>
</dbReference>
<dbReference type="PROSITE" id="PS50268">
    <property type="entry name" value="CADHERIN_2"/>
    <property type="match status" value="2"/>
</dbReference>
<keyword evidence="2" id="KW-0472">Membrane</keyword>
<dbReference type="InterPro" id="IPR015919">
    <property type="entry name" value="Cadherin-like_sf"/>
</dbReference>
<keyword evidence="5" id="KW-1185">Reference proteome</keyword>
<reference evidence="4" key="1">
    <citation type="submission" date="2022-07" db="EMBL/GenBank/DDBJ databases">
        <title>Taxonomy of Novel Oxalotrophic and Methylotrophic Bacteria.</title>
        <authorList>
            <person name="Sahin N."/>
            <person name="Tani A."/>
        </authorList>
    </citation>
    <scope>NUCLEOTIDE SEQUENCE</scope>
    <source>
        <strain evidence="4">Y10</strain>
    </source>
</reference>
<dbReference type="PANTHER" id="PTHR24026">
    <property type="entry name" value="FAT ATYPICAL CADHERIN-RELATED"/>
    <property type="match status" value="1"/>
</dbReference>
<proteinExistence type="predicted"/>
<feature type="domain" description="Cadherin" evidence="3">
    <location>
        <begin position="30"/>
        <end position="129"/>
    </location>
</feature>
<dbReference type="InterPro" id="IPR011460">
    <property type="entry name" value="Lcl_C"/>
</dbReference>
<accession>A0ABQ5MF06</accession>
<keyword evidence="2" id="KW-1133">Transmembrane helix</keyword>
<dbReference type="PANTHER" id="PTHR24026:SF126">
    <property type="entry name" value="PROTOCADHERIN FAT 4"/>
    <property type="match status" value="1"/>
</dbReference>
<dbReference type="SMART" id="SM00112">
    <property type="entry name" value="CA"/>
    <property type="match status" value="2"/>
</dbReference>
<dbReference type="SUPFAM" id="SSF49313">
    <property type="entry name" value="Cadherin-like"/>
    <property type="match status" value="2"/>
</dbReference>
<evidence type="ECO:0000313" key="5">
    <source>
        <dbReference type="Proteomes" id="UP001143543"/>
    </source>
</evidence>
<keyword evidence="1" id="KW-0812">Transmembrane</keyword>